<feature type="region of interest" description="Disordered" evidence="1">
    <location>
        <begin position="183"/>
        <end position="203"/>
    </location>
</feature>
<feature type="region of interest" description="Disordered" evidence="1">
    <location>
        <begin position="395"/>
        <end position="454"/>
    </location>
</feature>
<evidence type="ECO:0000313" key="2">
    <source>
        <dbReference type="EMBL" id="KAK9784112.1"/>
    </source>
</evidence>
<gene>
    <name evidence="2" type="ORF">SCAR479_00671</name>
</gene>
<feature type="compositionally biased region" description="Polar residues" evidence="1">
    <location>
        <begin position="41"/>
        <end position="53"/>
    </location>
</feature>
<evidence type="ECO:0000256" key="1">
    <source>
        <dbReference type="SAM" id="MobiDB-lite"/>
    </source>
</evidence>
<name>A0ABR2YAF5_9PEZI</name>
<feature type="region of interest" description="Disordered" evidence="1">
    <location>
        <begin position="319"/>
        <end position="373"/>
    </location>
</feature>
<dbReference type="Proteomes" id="UP001465668">
    <property type="component" value="Unassembled WGS sequence"/>
</dbReference>
<feature type="region of interest" description="Disordered" evidence="1">
    <location>
        <begin position="1"/>
        <end position="60"/>
    </location>
</feature>
<keyword evidence="3" id="KW-1185">Reference proteome</keyword>
<dbReference type="EMBL" id="JARVKM010000001">
    <property type="protein sequence ID" value="KAK9784112.1"/>
    <property type="molecule type" value="Genomic_DNA"/>
</dbReference>
<reference evidence="2 3" key="1">
    <citation type="submission" date="2024-02" db="EMBL/GenBank/DDBJ databases">
        <title>First draft genome assembly of two strains of Seiridium cardinale.</title>
        <authorList>
            <person name="Emiliani G."/>
            <person name="Scali E."/>
        </authorList>
    </citation>
    <scope>NUCLEOTIDE SEQUENCE [LARGE SCALE GENOMIC DNA]</scope>
    <source>
        <strain evidence="2 3">BM-138-000479</strain>
    </source>
</reference>
<proteinExistence type="predicted"/>
<accession>A0ABR2YAF5</accession>
<evidence type="ECO:0000313" key="3">
    <source>
        <dbReference type="Proteomes" id="UP001465668"/>
    </source>
</evidence>
<feature type="compositionally biased region" description="Low complexity" evidence="1">
    <location>
        <begin position="72"/>
        <end position="86"/>
    </location>
</feature>
<protein>
    <submittedName>
        <fullName evidence="2">Uncharacterized protein</fullName>
    </submittedName>
</protein>
<sequence length="559" mass="61297">MDPVRSDLAGYYTPQQYTPVPLPTYPPPTFSTPSPYPQHHYTPTSNHSSNQPQPYDHSLQLPAHAQAVVQALAPAHARRAPAQAPHDTVGGSRHEENHDGNGASTKSKSGGAPKGFGRTSAVYQVDGSGVKRRVNAEDFRAQVEERTRNGESCEQIAEALISQGAQVTSKSVSRWRIQWGFRKRAVRKQSKPPKPKEQRMNKKQLWQSKYKADITRMTQQGLEPEEIAQIMTARGMQLKKGSSTIARLQTVWKLRGSEASRIKNKRYLSRRKARQQQIEEFQNYARELGLETPDEWIKKKMEEPAIKQMRRSAAYEMMGDAAPAPKDTSTKTRASRLRKRAVAVEPAGGNDLFAESPARGATEDGEESSDGGHIAFGSVIAARSLRNSRLPVGALAPELDDSDSDSSDGDPSYQPMDGIDEDNGYAIRPETEDNDHYLHGGDNSEFEEADPLDLHDGNTPAVVDGQISVHGPAGTFIDAAMALILSPAEQENTDKLMGSVDSCIVAAQFLKDLLQARSQGRPAPRSLIGLPPSAKDIETARHKLAEAAQATVDVLQMPF</sequence>
<feature type="region of interest" description="Disordered" evidence="1">
    <location>
        <begin position="72"/>
        <end position="127"/>
    </location>
</feature>
<organism evidence="2 3">
    <name type="scientific">Seiridium cardinale</name>
    <dbReference type="NCBI Taxonomy" id="138064"/>
    <lineage>
        <taxon>Eukaryota</taxon>
        <taxon>Fungi</taxon>
        <taxon>Dikarya</taxon>
        <taxon>Ascomycota</taxon>
        <taxon>Pezizomycotina</taxon>
        <taxon>Sordariomycetes</taxon>
        <taxon>Xylariomycetidae</taxon>
        <taxon>Amphisphaeriales</taxon>
        <taxon>Sporocadaceae</taxon>
        <taxon>Seiridium</taxon>
    </lineage>
</organism>
<feature type="compositionally biased region" description="Acidic residues" evidence="1">
    <location>
        <begin position="398"/>
        <end position="408"/>
    </location>
</feature>
<feature type="compositionally biased region" description="Pro residues" evidence="1">
    <location>
        <begin position="20"/>
        <end position="36"/>
    </location>
</feature>
<feature type="compositionally biased region" description="Basic residues" evidence="1">
    <location>
        <begin position="183"/>
        <end position="193"/>
    </location>
</feature>
<feature type="compositionally biased region" description="Basic and acidic residues" evidence="1">
    <location>
        <begin position="429"/>
        <end position="439"/>
    </location>
</feature>
<comment type="caution">
    <text evidence="2">The sequence shown here is derived from an EMBL/GenBank/DDBJ whole genome shotgun (WGS) entry which is preliminary data.</text>
</comment>